<evidence type="ECO:0000256" key="2">
    <source>
        <dbReference type="ARBA" id="ARBA00022840"/>
    </source>
</evidence>
<reference evidence="3 4" key="1">
    <citation type="submission" date="2019-03" db="EMBL/GenBank/DDBJ databases">
        <title>Genomic Encyclopedia of Type Strains, Phase IV (KMG-IV): sequencing the most valuable type-strain genomes for metagenomic binning, comparative biology and taxonomic classification.</title>
        <authorList>
            <person name="Goeker M."/>
        </authorList>
    </citation>
    <scope>NUCLEOTIDE SEQUENCE [LARGE SCALE GENOMIC DNA]</scope>
    <source>
        <strain evidence="3 4">DSM 45361</strain>
    </source>
</reference>
<dbReference type="Proteomes" id="UP000295444">
    <property type="component" value="Unassembled WGS sequence"/>
</dbReference>
<evidence type="ECO:0000256" key="1">
    <source>
        <dbReference type="ARBA" id="ARBA00022741"/>
    </source>
</evidence>
<keyword evidence="1" id="KW-0547">Nucleotide-binding</keyword>
<dbReference type="InterPro" id="IPR027417">
    <property type="entry name" value="P-loop_NTPase"/>
</dbReference>
<evidence type="ECO:0000313" key="4">
    <source>
        <dbReference type="Proteomes" id="UP000295444"/>
    </source>
</evidence>
<name>A0A4R6SCR1_LABRH</name>
<dbReference type="AlphaFoldDB" id="A0A4R6SCR1"/>
<dbReference type="OrthoDB" id="3448281at2"/>
<dbReference type="GO" id="GO:0016887">
    <property type="term" value="F:ATP hydrolysis activity"/>
    <property type="evidence" value="ECO:0007669"/>
    <property type="project" value="TreeGrafter"/>
</dbReference>
<dbReference type="GO" id="GO:0051782">
    <property type="term" value="P:negative regulation of cell division"/>
    <property type="evidence" value="ECO:0007669"/>
    <property type="project" value="TreeGrafter"/>
</dbReference>
<dbReference type="GO" id="GO:0005524">
    <property type="term" value="F:ATP binding"/>
    <property type="evidence" value="ECO:0007669"/>
    <property type="project" value="UniProtKB-KW"/>
</dbReference>
<organism evidence="3 4">
    <name type="scientific">Labedaea rhizosphaerae</name>
    <dbReference type="NCBI Taxonomy" id="598644"/>
    <lineage>
        <taxon>Bacteria</taxon>
        <taxon>Bacillati</taxon>
        <taxon>Actinomycetota</taxon>
        <taxon>Actinomycetes</taxon>
        <taxon>Pseudonocardiales</taxon>
        <taxon>Pseudonocardiaceae</taxon>
        <taxon>Labedaea</taxon>
    </lineage>
</organism>
<dbReference type="GO" id="GO:0005829">
    <property type="term" value="C:cytosol"/>
    <property type="evidence" value="ECO:0007669"/>
    <property type="project" value="TreeGrafter"/>
</dbReference>
<keyword evidence="4" id="KW-1185">Reference proteome</keyword>
<dbReference type="EMBL" id="SNXZ01000004">
    <property type="protein sequence ID" value="TDP96765.1"/>
    <property type="molecule type" value="Genomic_DNA"/>
</dbReference>
<sequence>MTVLCEPDAATAAALGARIGGGVTITHTVVGAASVLIEADRPGTRHGSLLIGPGIAVGPALALTAAIRHARPSVAVVLLRDGWHREGAARAMAAGVREVVDAGDAAAVHNAWRRVEQPRQGAVVAVLAAKPGCGATTVAANLGAALTAEGRRVCVVDLDLRGGDLATVLAVPRIQAADDDGTAPAEPSLPGLDCLAAPGAPGHRVSAEHTADLLGALSMRYDVVVVDLPGTYGPHALTALDAADHRVVLTTPERPALQALAPLLEVLDQLGYPPAARSVVVNRADHRAGFASEELERAVQHPIAAQFPATPDIPASINRGRPLTADRPGHPFSRNVRRFAAHVLAAVEDRAASSQRRRAPP</sequence>
<dbReference type="PANTHER" id="PTHR43384:SF13">
    <property type="entry name" value="SLR0110 PROTEIN"/>
    <property type="match status" value="1"/>
</dbReference>
<comment type="caution">
    <text evidence="3">The sequence shown here is derived from an EMBL/GenBank/DDBJ whole genome shotgun (WGS) entry which is preliminary data.</text>
</comment>
<keyword evidence="2" id="KW-0067">ATP-binding</keyword>
<proteinExistence type="predicted"/>
<dbReference type="InterPro" id="IPR033756">
    <property type="entry name" value="YlxH/NBP35"/>
</dbReference>
<accession>A0A4R6SCR1</accession>
<dbReference type="RefSeq" id="WP_133852072.1">
    <property type="nucleotide sequence ID" value="NZ_SNXZ01000004.1"/>
</dbReference>
<dbReference type="Pfam" id="PF10609">
    <property type="entry name" value="ParA"/>
    <property type="match status" value="1"/>
</dbReference>
<protein>
    <submittedName>
        <fullName evidence="3">Pilus assembly protein CpaE</fullName>
    </submittedName>
</protein>
<dbReference type="GO" id="GO:0009898">
    <property type="term" value="C:cytoplasmic side of plasma membrane"/>
    <property type="evidence" value="ECO:0007669"/>
    <property type="project" value="TreeGrafter"/>
</dbReference>
<evidence type="ECO:0000313" key="3">
    <source>
        <dbReference type="EMBL" id="TDP96765.1"/>
    </source>
</evidence>
<gene>
    <name evidence="3" type="ORF">EV186_104753</name>
</gene>
<dbReference type="PANTHER" id="PTHR43384">
    <property type="entry name" value="SEPTUM SITE-DETERMINING PROTEIN MIND HOMOLOG, CHLOROPLASTIC-RELATED"/>
    <property type="match status" value="1"/>
</dbReference>
<dbReference type="SUPFAM" id="SSF52540">
    <property type="entry name" value="P-loop containing nucleoside triphosphate hydrolases"/>
    <property type="match status" value="1"/>
</dbReference>
<dbReference type="Gene3D" id="3.40.50.300">
    <property type="entry name" value="P-loop containing nucleotide triphosphate hydrolases"/>
    <property type="match status" value="1"/>
</dbReference>
<dbReference type="InterPro" id="IPR050625">
    <property type="entry name" value="ParA/MinD_ATPase"/>
</dbReference>